<dbReference type="EMBL" id="JAPFFF010000005">
    <property type="protein sequence ID" value="KAK8890658.1"/>
    <property type="molecule type" value="Genomic_DNA"/>
</dbReference>
<sequence>MKNPEFDETKEESEENPKYYSINNFTNNMNDYVQYIHDLKEKIEITDNKEVLLNKNIQINSPDEKTMKNCSLDEVSKQLSILKTINGFKDNFERYFEFKSGDCYVKQPLSFIGNYFSETKYWTTNKICSVLSAIIDENYKELNRIYTQRQNYLDRKTIPKETRDIELLADDEDEVPKLFNDFYENDYYLNELITSASEVIQYLGKNSILSEALKSKISKTPMNWMILYSIGYSTWYEKFSLTKIEENKLLFEIPETYQYSRFLIYVFDSELHRIEDDISHVQYIFEISKLDNNSYEFHSNINAIIIETEENNFKVRIESDSFQNEINDLTSRCQMYYTYENDSTFSEYFSQFFDSKFTFQKGFPKYDIKNSNITYETKSFHEKSIRVLQIEFLPELKSKLIEWDSNERLDLFKITFRKNFFIDVDGNILKEFVLYMENKALRNPYLMKTDNGVVVSYDQKMNIDDVPNISLDKSFKIDLLDLYLRGELSIQYLLSEDSVVSKYPTIKCDIIEADNALKLHKSDNLYLYKPDIITEDNEYYKMVFKIPSDYDLPDFFNFEFKEFCFQNKWYLRWNSIENQWEGYNCLGKLTGNIISKLQKNNSKQNSDGAHGSFILMKDCESNRNLIPNNDKGIFMDFIENSSIKTKIWFSNKKDESEDGDLYDIKWEFDKKLNGESCEGYDLLNCYFSFGNLSSGKFNYLNLAKVELIITLNGSQTSNTLTFTPNGYRRTTKNDRAYIELRPQYDCIEQVAFTRYDSKIEKGNKNIELYLKKNLVQPIEELDWDSNTNPFQYIIQNQFYEISPRPDAATTLYTDYNITSSKIITADNITTMRSDLNMVSNNVDVMTFDMDKVKKDVDILNYEMAIQQAKTQYIESSLNSMMIRSKINLAFSIPSMILGAASLCMSPTVMDFGQRLIDRIFHVDVSSEAEMSDQFTADTNDEFTDTNDGTIWLKNGINTGETVWRPGRPNPSDPFTDDSDVSTFSVRSGPVKLTKDEYTIEDAGYFVRGISQKQYSNYMNDLKTYCTYSEDLKNENSIMANIIQINKNILKYFPNLQNIDEFWTNNYSENTLTNNLTPLIEWCNSNNNMFLDESKFLGNWDNPNQAISSVYTVIELIEEARNSLKLPFKMLAYQILENTNDFVKNSEIDSIISNKITEIQPSSESNFTIQSGFPNIEITNDKVKPLTRALNGIECNLLKITIDPTRFLSENLDIFKIILRKDVIFDSKGRYIKEFKIYSANRKIHCPIVIFDEENKCCIIEDEKTIQTRSVGNEEIEENEFYIAFDKKISIVPYELWLKGDLSIMNLFKQTALVSNQPVIKCDIIEAENALKLHKSDVHYFYKPSIISEDDDYYKMIFEIPSTYSIPLNLTFSFKEYCFGNQWSLTWDGTKWNGNNIQARMVGKVVNKLNRTKMSESSRPANSVFVMIKKTPANEKLIPKSESLPESLIHGLFQNTSKKFELIKKDGTKIEPKSLYWFLDASEIIKDERYPDYSIGKLNIICDDYSNNNFKIEEIDEIHLYIETPGYPQFTVAYTFKANGVFVNSVNKKGHFGLIPLKDTIESLELHLEDSLINENNRNIELYLRKDFTNPIEEINWDSKTNAFKYIIDQQFYDVSPNPNAATTLYTDFNITSSKIITADNITTMRSDLNVLTNNFDVVSYDVQAISNKVDVLNSEMVAINLKTSSLEYDEENTRMISYVALAFGIAGTVGSAISIGMQINPNCIKFPTKTLSNTTKSGGILQRIGTKLESFGKNFKTWWRSIFKNGPYEIELEEIMLARGNQKVDLTPLIEWCEKEYEPLPDETMEDDFDDPEKAVLSIRATEELCNQFRDSLKKPFKLLASKIEEIDNNDYIKKSDLIRSDTIDIITHYQDEQAAVLFQAEDELINGICVFKLFTSEGQKQLYFKIEEGEIIEYKGVDTTTTIDDITIEGKEKSEEYRTKYLSKINKIDKNVIITGDNQNYKIVGCIIEKNTFIRILLEKTPSDIAYLSDIEALNEKINSLAVNSHTNDAVMTASLNDFPTIDEVNSALEQLKETMIDKENLYTSDKIILDSEGLISFDTTLNDSNDETIMTSKSTSKLLKAINSYLNKKFVDFYDAIDDHDIWISEAEGKYALKSDIPEIIDKQITFNQELELYYDEGNDINTLSVLYTNASQYLEKWKEYGMLFDGYDKTDENIKYKGIFTISSINNNDYILNNGVQNIALTLEMSSSCGVVYDFDNQHRINVISCYIANEDYDETNKNCVVNLAFLQDKYALKSDIPLVVQSDETECDATAAVPSLDYVVNTYQTIFESNLIDKKANLLEKQLTAIDNKFSNYALKSETDTKLTQLDNYYDSLVEQLDSTYYDKVDCDEKFALKSNVITEEQLIKKCAIDCGPFTEGADISIHYLKIINNAIKLEYIVGNYAERNEIRIFFYDTTGNPHNIVILLYQRTIYFDNFQYSAYYEEILDLSSGRPLTYSVPMAGYNWTTTQELLDARQIYSRQIMVPAYLAKFKAAIYGTQSSTTITHYAPIEDLIDDFEIGKPVFITGKVYKRIDNEWIESIEKDSTDCICSVKTTGIWKEFIGICVRIDERNNSITFASHGDYLVKVDDSSRFEIGDEIYIDEDNQFKVLDENTPITSKIRRLTIGIITSKINNNIVSVFKE</sequence>
<comment type="caution">
    <text evidence="1">The sequence shown here is derived from an EMBL/GenBank/DDBJ whole genome shotgun (WGS) entry which is preliminary data.</text>
</comment>
<keyword evidence="2" id="KW-1185">Reference proteome</keyword>
<proteinExistence type="predicted"/>
<evidence type="ECO:0000313" key="1">
    <source>
        <dbReference type="EMBL" id="KAK8890658.1"/>
    </source>
</evidence>
<organism evidence="1 2">
    <name type="scientific">Tritrichomonas musculus</name>
    <dbReference type="NCBI Taxonomy" id="1915356"/>
    <lineage>
        <taxon>Eukaryota</taxon>
        <taxon>Metamonada</taxon>
        <taxon>Parabasalia</taxon>
        <taxon>Tritrichomonadida</taxon>
        <taxon>Tritrichomonadidae</taxon>
        <taxon>Tritrichomonas</taxon>
    </lineage>
</organism>
<accession>A0ABR2KIM4</accession>
<name>A0ABR2KIM4_9EUKA</name>
<dbReference type="Proteomes" id="UP001470230">
    <property type="component" value="Unassembled WGS sequence"/>
</dbReference>
<gene>
    <name evidence="1" type="ORF">M9Y10_035442</name>
</gene>
<protein>
    <submittedName>
        <fullName evidence="1">Uncharacterized protein</fullName>
    </submittedName>
</protein>
<evidence type="ECO:0000313" key="2">
    <source>
        <dbReference type="Proteomes" id="UP001470230"/>
    </source>
</evidence>
<reference evidence="1 2" key="1">
    <citation type="submission" date="2024-04" db="EMBL/GenBank/DDBJ databases">
        <title>Tritrichomonas musculus Genome.</title>
        <authorList>
            <person name="Alves-Ferreira E."/>
            <person name="Grigg M."/>
            <person name="Lorenzi H."/>
            <person name="Galac M."/>
        </authorList>
    </citation>
    <scope>NUCLEOTIDE SEQUENCE [LARGE SCALE GENOMIC DNA]</scope>
    <source>
        <strain evidence="1 2">EAF2021</strain>
    </source>
</reference>